<gene>
    <name evidence="1" type="ORF">PanWU01x14_108440</name>
</gene>
<dbReference type="Proteomes" id="UP000237105">
    <property type="component" value="Unassembled WGS sequence"/>
</dbReference>
<dbReference type="EMBL" id="JXTB01000078">
    <property type="protein sequence ID" value="PON66602.1"/>
    <property type="molecule type" value="Genomic_DNA"/>
</dbReference>
<evidence type="ECO:0000313" key="1">
    <source>
        <dbReference type="EMBL" id="PON66602.1"/>
    </source>
</evidence>
<accession>A0A2P5CZX2</accession>
<evidence type="ECO:0000313" key="2">
    <source>
        <dbReference type="Proteomes" id="UP000237105"/>
    </source>
</evidence>
<sequence length="31" mass="3802">MIMRRLVVFQRRKSYLTQIGNGLRRRRGIIL</sequence>
<dbReference type="AlphaFoldDB" id="A0A2P5CZX2"/>
<protein>
    <submittedName>
        <fullName evidence="1">Uncharacterized protein</fullName>
    </submittedName>
</protein>
<proteinExistence type="predicted"/>
<name>A0A2P5CZX2_PARAD</name>
<reference evidence="2" key="1">
    <citation type="submission" date="2016-06" db="EMBL/GenBank/DDBJ databases">
        <title>Parallel loss of symbiosis genes in relatives of nitrogen-fixing non-legume Parasponia.</title>
        <authorList>
            <person name="Van Velzen R."/>
            <person name="Holmer R."/>
            <person name="Bu F."/>
            <person name="Rutten L."/>
            <person name="Van Zeijl A."/>
            <person name="Liu W."/>
            <person name="Santuari L."/>
            <person name="Cao Q."/>
            <person name="Sharma T."/>
            <person name="Shen D."/>
            <person name="Roswanjaya Y."/>
            <person name="Wardhani T."/>
            <person name="Kalhor M.S."/>
            <person name="Jansen J."/>
            <person name="Van den Hoogen J."/>
            <person name="Gungor B."/>
            <person name="Hartog M."/>
            <person name="Hontelez J."/>
            <person name="Verver J."/>
            <person name="Yang W.-C."/>
            <person name="Schijlen E."/>
            <person name="Repin R."/>
            <person name="Schilthuizen M."/>
            <person name="Schranz E."/>
            <person name="Heidstra R."/>
            <person name="Miyata K."/>
            <person name="Fedorova E."/>
            <person name="Kohlen W."/>
            <person name="Bisseling T."/>
            <person name="Smit S."/>
            <person name="Geurts R."/>
        </authorList>
    </citation>
    <scope>NUCLEOTIDE SEQUENCE [LARGE SCALE GENOMIC DNA]</scope>
    <source>
        <strain evidence="2">cv. WU1-14</strain>
    </source>
</reference>
<keyword evidence="2" id="KW-1185">Reference proteome</keyword>
<organism evidence="1 2">
    <name type="scientific">Parasponia andersonii</name>
    <name type="common">Sponia andersonii</name>
    <dbReference type="NCBI Taxonomy" id="3476"/>
    <lineage>
        <taxon>Eukaryota</taxon>
        <taxon>Viridiplantae</taxon>
        <taxon>Streptophyta</taxon>
        <taxon>Embryophyta</taxon>
        <taxon>Tracheophyta</taxon>
        <taxon>Spermatophyta</taxon>
        <taxon>Magnoliopsida</taxon>
        <taxon>eudicotyledons</taxon>
        <taxon>Gunneridae</taxon>
        <taxon>Pentapetalae</taxon>
        <taxon>rosids</taxon>
        <taxon>fabids</taxon>
        <taxon>Rosales</taxon>
        <taxon>Cannabaceae</taxon>
        <taxon>Parasponia</taxon>
    </lineage>
</organism>
<comment type="caution">
    <text evidence="1">The sequence shown here is derived from an EMBL/GenBank/DDBJ whole genome shotgun (WGS) entry which is preliminary data.</text>
</comment>